<gene>
    <name evidence="1" type="ORF">Sar04_13840</name>
</gene>
<dbReference type="EMBL" id="BOQM01000009">
    <property type="protein sequence ID" value="GIM83754.1"/>
    <property type="molecule type" value="Genomic_DNA"/>
</dbReference>
<protein>
    <recommendedName>
        <fullName evidence="3">Secreted protein</fullName>
    </recommendedName>
</protein>
<organism evidence="1 2">
    <name type="scientific">Salinispora arenicola</name>
    <dbReference type="NCBI Taxonomy" id="168697"/>
    <lineage>
        <taxon>Bacteria</taxon>
        <taxon>Bacillati</taxon>
        <taxon>Actinomycetota</taxon>
        <taxon>Actinomycetes</taxon>
        <taxon>Micromonosporales</taxon>
        <taxon>Micromonosporaceae</taxon>
        <taxon>Salinispora</taxon>
    </lineage>
</organism>
<accession>A0ABQ4JNV2</accession>
<name>A0ABQ4JNV2_SALAC</name>
<evidence type="ECO:0000313" key="2">
    <source>
        <dbReference type="Proteomes" id="UP000677457"/>
    </source>
</evidence>
<proteinExistence type="predicted"/>
<evidence type="ECO:0000313" key="1">
    <source>
        <dbReference type="EMBL" id="GIM83754.1"/>
    </source>
</evidence>
<dbReference type="Proteomes" id="UP000677457">
    <property type="component" value="Unassembled WGS sequence"/>
</dbReference>
<evidence type="ECO:0008006" key="3">
    <source>
        <dbReference type="Google" id="ProtNLM"/>
    </source>
</evidence>
<sequence>MVMIATMISWVTTMTSVPTHAPVRRVSIVGCGWPLPSSGGAYAAAAARSASRVRASSNGSGRSQMARTKAAIV</sequence>
<reference evidence="1 2" key="1">
    <citation type="submission" date="2021-03" db="EMBL/GenBank/DDBJ databases">
        <title>Whole genome shotgun sequence of Salinispora arenicola NBRC 105043.</title>
        <authorList>
            <person name="Komaki H."/>
            <person name="Tamura T."/>
        </authorList>
    </citation>
    <scope>NUCLEOTIDE SEQUENCE [LARGE SCALE GENOMIC DNA]</scope>
    <source>
        <strain evidence="1 2">NBRC 105043</strain>
    </source>
</reference>
<keyword evidence="2" id="KW-1185">Reference proteome</keyword>
<comment type="caution">
    <text evidence="1">The sequence shown here is derived from an EMBL/GenBank/DDBJ whole genome shotgun (WGS) entry which is preliminary data.</text>
</comment>